<sequence length="120" mass="13098">MSGQACNPGMCGGPESKPGLLSPQAEALSTEPHRLGLMRHFYFSHLPTFSGHICGLSWLVELGSEKMIALAINPQPHPYLSLHTPEWGAHLSLSFPFPFRTSGSHLEDRKSPTMVSLKSC</sequence>
<dbReference type="AlphaFoldDB" id="A0A7J7SFP5"/>
<accession>A0A7J7SFP5</accession>
<feature type="region of interest" description="Disordered" evidence="1">
    <location>
        <begin position="1"/>
        <end position="26"/>
    </location>
</feature>
<protein>
    <submittedName>
        <fullName evidence="2">Uncharacterized protein</fullName>
    </submittedName>
</protein>
<gene>
    <name evidence="2" type="ORF">mPipKuh1_009989</name>
</gene>
<keyword evidence="3" id="KW-1185">Reference proteome</keyword>
<evidence type="ECO:0000313" key="3">
    <source>
        <dbReference type="Proteomes" id="UP000558488"/>
    </source>
</evidence>
<proteinExistence type="predicted"/>
<dbReference type="Proteomes" id="UP000558488">
    <property type="component" value="Unassembled WGS sequence"/>
</dbReference>
<name>A0A7J7SFP5_PIPKU</name>
<evidence type="ECO:0000313" key="2">
    <source>
        <dbReference type="EMBL" id="KAF6287153.1"/>
    </source>
</evidence>
<dbReference type="EMBL" id="JACAGB010000042">
    <property type="protein sequence ID" value="KAF6287153.1"/>
    <property type="molecule type" value="Genomic_DNA"/>
</dbReference>
<reference evidence="2 3" key="1">
    <citation type="journal article" date="2020" name="Nature">
        <title>Six reference-quality genomes reveal evolution of bat adaptations.</title>
        <authorList>
            <person name="Jebb D."/>
            <person name="Huang Z."/>
            <person name="Pippel M."/>
            <person name="Hughes G.M."/>
            <person name="Lavrichenko K."/>
            <person name="Devanna P."/>
            <person name="Winkler S."/>
            <person name="Jermiin L.S."/>
            <person name="Skirmuntt E.C."/>
            <person name="Katzourakis A."/>
            <person name="Burkitt-Gray L."/>
            <person name="Ray D.A."/>
            <person name="Sullivan K.A.M."/>
            <person name="Roscito J.G."/>
            <person name="Kirilenko B.M."/>
            <person name="Davalos L.M."/>
            <person name="Corthals A.P."/>
            <person name="Power M.L."/>
            <person name="Jones G."/>
            <person name="Ransome R.D."/>
            <person name="Dechmann D.K.N."/>
            <person name="Locatelli A.G."/>
            <person name="Puechmaille S.J."/>
            <person name="Fedrigo O."/>
            <person name="Jarvis E.D."/>
            <person name="Hiller M."/>
            <person name="Vernes S.C."/>
            <person name="Myers E.W."/>
            <person name="Teeling E.C."/>
        </authorList>
    </citation>
    <scope>NUCLEOTIDE SEQUENCE [LARGE SCALE GENOMIC DNA]</scope>
    <source>
        <strain evidence="2">MPipKuh1</strain>
        <tissue evidence="2">Flight muscle</tissue>
    </source>
</reference>
<comment type="caution">
    <text evidence="2">The sequence shown here is derived from an EMBL/GenBank/DDBJ whole genome shotgun (WGS) entry which is preliminary data.</text>
</comment>
<evidence type="ECO:0000256" key="1">
    <source>
        <dbReference type="SAM" id="MobiDB-lite"/>
    </source>
</evidence>
<organism evidence="2 3">
    <name type="scientific">Pipistrellus kuhlii</name>
    <name type="common">Kuhl's pipistrelle</name>
    <dbReference type="NCBI Taxonomy" id="59472"/>
    <lineage>
        <taxon>Eukaryota</taxon>
        <taxon>Metazoa</taxon>
        <taxon>Chordata</taxon>
        <taxon>Craniata</taxon>
        <taxon>Vertebrata</taxon>
        <taxon>Euteleostomi</taxon>
        <taxon>Mammalia</taxon>
        <taxon>Eutheria</taxon>
        <taxon>Laurasiatheria</taxon>
        <taxon>Chiroptera</taxon>
        <taxon>Yangochiroptera</taxon>
        <taxon>Vespertilionidae</taxon>
        <taxon>Pipistrellus</taxon>
    </lineage>
</organism>